<evidence type="ECO:0000313" key="2">
    <source>
        <dbReference type="EMBL" id="MDL2405523.1"/>
    </source>
</evidence>
<dbReference type="InterPro" id="IPR007407">
    <property type="entry name" value="DUF459"/>
</dbReference>
<comment type="caution">
    <text evidence="2">The sequence shown here is derived from an EMBL/GenBank/DDBJ whole genome shotgun (WGS) entry which is preliminary data.</text>
</comment>
<evidence type="ECO:0000313" key="3">
    <source>
        <dbReference type="Proteomes" id="UP001172630"/>
    </source>
</evidence>
<dbReference type="SUPFAM" id="SSF52266">
    <property type="entry name" value="SGNH hydrolase"/>
    <property type="match status" value="1"/>
</dbReference>
<reference evidence="2" key="1">
    <citation type="submission" date="2023-06" db="EMBL/GenBank/DDBJ databases">
        <title>Phylogenetic Diversity of Rhizobium strains.</title>
        <authorList>
            <person name="Moura F.T."/>
            <person name="Helene L.C.F."/>
            <person name="Hungria M."/>
        </authorList>
    </citation>
    <scope>NUCLEOTIDE SEQUENCE</scope>
    <source>
        <strain evidence="2">CCGE524</strain>
    </source>
</reference>
<feature type="region of interest" description="Disordered" evidence="1">
    <location>
        <begin position="340"/>
        <end position="395"/>
    </location>
</feature>
<dbReference type="Proteomes" id="UP001172630">
    <property type="component" value="Unassembled WGS sequence"/>
</dbReference>
<dbReference type="CDD" id="cd01829">
    <property type="entry name" value="SGNH_hydrolase_peri2"/>
    <property type="match status" value="1"/>
</dbReference>
<dbReference type="RefSeq" id="WP_285878464.1">
    <property type="nucleotide sequence ID" value="NZ_JARFYN010000007.1"/>
</dbReference>
<dbReference type="EMBL" id="JARFYN010000007">
    <property type="protein sequence ID" value="MDL2405523.1"/>
    <property type="molecule type" value="Genomic_DNA"/>
</dbReference>
<dbReference type="Pfam" id="PF04311">
    <property type="entry name" value="DUF459"/>
    <property type="match status" value="1"/>
</dbReference>
<dbReference type="InterPro" id="IPR036514">
    <property type="entry name" value="SGNH_hydro_sf"/>
</dbReference>
<feature type="compositionally biased region" description="Basic residues" evidence="1">
    <location>
        <begin position="65"/>
        <end position="74"/>
    </location>
</feature>
<sequence length="395" mass="43038">MKNQPARAIMVAAKAILATLLAACFTLTCLLSSAEAQEPRRRTLLEMLFGRSEPDIPEQQPAPRRTIRPPRKRIAPPPPRQVVAQPETPPQVRKLPDAKSILVVGDFLAGGLGVGLEDAFSTSPGVVVQTHSTVASGLVRQDFYNWPQQLPVMLDQVRPAMVVVMIGANDRQQMVGDGLNEKYGTDPWFLAYEERIQEFGKLVTSRHIPLLWVGLPPFGSDQMTADAVKLNQLYQSQVQSVGGEFIDIWDGFTDQNGRFIITGSDINGQQVRLRTADGINLTAAGKRKVAFYVEKPTRRLLGDQASPDIIRLDTGNPLPAEQANLPPGEMDKITRTQPVSLSDPNLDGGTQLLGGAPLRNPVTPSPRDLLVEKGQMAPAPTGRVDDYRLPAATAP</sequence>
<accession>A0ABT7KA81</accession>
<proteinExistence type="predicted"/>
<keyword evidence="3" id="KW-1185">Reference proteome</keyword>
<protein>
    <submittedName>
        <fullName evidence="2">DUF459 domain-containing protein</fullName>
    </submittedName>
</protein>
<organism evidence="2 3">
    <name type="scientific">Rhizobium calliandrae</name>
    <dbReference type="NCBI Taxonomy" id="1312182"/>
    <lineage>
        <taxon>Bacteria</taxon>
        <taxon>Pseudomonadati</taxon>
        <taxon>Pseudomonadota</taxon>
        <taxon>Alphaproteobacteria</taxon>
        <taxon>Hyphomicrobiales</taxon>
        <taxon>Rhizobiaceae</taxon>
        <taxon>Rhizobium/Agrobacterium group</taxon>
        <taxon>Rhizobium</taxon>
    </lineage>
</organism>
<name>A0ABT7KA81_9HYPH</name>
<gene>
    <name evidence="2" type="ORF">PY650_07575</name>
</gene>
<evidence type="ECO:0000256" key="1">
    <source>
        <dbReference type="SAM" id="MobiDB-lite"/>
    </source>
</evidence>
<dbReference type="Gene3D" id="3.40.50.1110">
    <property type="entry name" value="SGNH hydrolase"/>
    <property type="match status" value="1"/>
</dbReference>
<feature type="region of interest" description="Disordered" evidence="1">
    <location>
        <begin position="50"/>
        <end position="92"/>
    </location>
</feature>